<sequence>MEKNSPIKFKGIVPPPLKSKAVCTSKGCLPMFPKCILKKDLILTLKSRGGRFTIYLLMEIMAGLLPILKVRRKFCSYPSLNIKMFPLCIKDSQILGTFLPI</sequence>
<evidence type="ECO:0000313" key="2">
    <source>
        <dbReference type="Proteomes" id="UP000827986"/>
    </source>
</evidence>
<comment type="caution">
    <text evidence="1">The sequence shown here is derived from an EMBL/GenBank/DDBJ whole genome shotgun (WGS) entry which is preliminary data.</text>
</comment>
<organism evidence="1 2">
    <name type="scientific">Mauremys mutica</name>
    <name type="common">yellowpond turtle</name>
    <dbReference type="NCBI Taxonomy" id="74926"/>
    <lineage>
        <taxon>Eukaryota</taxon>
        <taxon>Metazoa</taxon>
        <taxon>Chordata</taxon>
        <taxon>Craniata</taxon>
        <taxon>Vertebrata</taxon>
        <taxon>Euteleostomi</taxon>
        <taxon>Archelosauria</taxon>
        <taxon>Testudinata</taxon>
        <taxon>Testudines</taxon>
        <taxon>Cryptodira</taxon>
        <taxon>Durocryptodira</taxon>
        <taxon>Testudinoidea</taxon>
        <taxon>Geoemydidae</taxon>
        <taxon>Geoemydinae</taxon>
        <taxon>Mauremys</taxon>
    </lineage>
</organism>
<dbReference type="Proteomes" id="UP000827986">
    <property type="component" value="Unassembled WGS sequence"/>
</dbReference>
<accession>A0A9D4AQR3</accession>
<evidence type="ECO:0000313" key="1">
    <source>
        <dbReference type="EMBL" id="KAH1164790.1"/>
    </source>
</evidence>
<reference evidence="1" key="1">
    <citation type="submission" date="2021-09" db="EMBL/GenBank/DDBJ databases">
        <title>The genome of Mauremys mutica provides insights into the evolution of semi-aquatic lifestyle.</title>
        <authorList>
            <person name="Gong S."/>
            <person name="Gao Y."/>
        </authorList>
    </citation>
    <scope>NUCLEOTIDE SEQUENCE</scope>
    <source>
        <strain evidence="1">MM-2020</strain>
        <tissue evidence="1">Muscle</tissue>
    </source>
</reference>
<proteinExistence type="predicted"/>
<dbReference type="EMBL" id="JAHDVG010000536">
    <property type="protein sequence ID" value="KAH1164790.1"/>
    <property type="molecule type" value="Genomic_DNA"/>
</dbReference>
<keyword evidence="2" id="KW-1185">Reference proteome</keyword>
<protein>
    <submittedName>
        <fullName evidence="1">Uncharacterized protein</fullName>
    </submittedName>
</protein>
<gene>
    <name evidence="1" type="ORF">KIL84_005540</name>
</gene>
<name>A0A9D4AQR3_9SAUR</name>
<dbReference type="AlphaFoldDB" id="A0A9D4AQR3"/>